<accession>A0ABT6YVJ1</accession>
<evidence type="ECO:0000313" key="2">
    <source>
        <dbReference type="Proteomes" id="UP001236569"/>
    </source>
</evidence>
<dbReference type="Proteomes" id="UP001236569">
    <property type="component" value="Unassembled WGS sequence"/>
</dbReference>
<protein>
    <submittedName>
        <fullName evidence="1">Uncharacterized protein</fullName>
    </submittedName>
</protein>
<evidence type="ECO:0000313" key="1">
    <source>
        <dbReference type="EMBL" id="MDI9867555.1"/>
    </source>
</evidence>
<sequence length="98" mass="11613">MATWTRRDQEDTDKYTFSGKFLITENVKRTLPAIEIIGICYDIQRLVKEKGGINSIQVYNDEEGRTIHFIDQSNPLFIRNEKWGMEENLCILHYAHEY</sequence>
<dbReference type="RefSeq" id="WP_283372181.1">
    <property type="nucleotide sequence ID" value="NZ_JASHID010000036.1"/>
</dbReference>
<proteinExistence type="predicted"/>
<name>A0ABT6YVJ1_9BACT</name>
<comment type="caution">
    <text evidence="1">The sequence shown here is derived from an EMBL/GenBank/DDBJ whole genome shotgun (WGS) entry which is preliminary data.</text>
</comment>
<reference evidence="1 2" key="1">
    <citation type="submission" date="2023-05" db="EMBL/GenBank/DDBJ databases">
        <title>Novel species of genus Flectobacillus isolated from stream in China.</title>
        <authorList>
            <person name="Lu H."/>
        </authorList>
    </citation>
    <scope>NUCLEOTIDE SEQUENCE [LARGE SCALE GENOMIC DNA]</scope>
    <source>
        <strain evidence="1 2">DC10W</strain>
    </source>
</reference>
<gene>
    <name evidence="1" type="ORF">QM480_24635</name>
</gene>
<dbReference type="EMBL" id="JASHID010000036">
    <property type="protein sequence ID" value="MDI9867555.1"/>
    <property type="molecule type" value="Genomic_DNA"/>
</dbReference>
<keyword evidence="2" id="KW-1185">Reference proteome</keyword>
<organism evidence="1 2">
    <name type="scientific">Flectobacillus longus</name>
    <dbReference type="NCBI Taxonomy" id="2984207"/>
    <lineage>
        <taxon>Bacteria</taxon>
        <taxon>Pseudomonadati</taxon>
        <taxon>Bacteroidota</taxon>
        <taxon>Cytophagia</taxon>
        <taxon>Cytophagales</taxon>
        <taxon>Flectobacillaceae</taxon>
        <taxon>Flectobacillus</taxon>
    </lineage>
</organism>